<dbReference type="EMBL" id="JAACFV010000010">
    <property type="protein sequence ID" value="KAF7512727.1"/>
    <property type="molecule type" value="Genomic_DNA"/>
</dbReference>
<protein>
    <submittedName>
        <fullName evidence="2">Uncharacterized protein</fullName>
    </submittedName>
</protein>
<proteinExistence type="predicted"/>
<feature type="compositionally biased region" description="Polar residues" evidence="1">
    <location>
        <begin position="127"/>
        <end position="138"/>
    </location>
</feature>
<feature type="region of interest" description="Disordered" evidence="1">
    <location>
        <begin position="125"/>
        <end position="147"/>
    </location>
</feature>
<evidence type="ECO:0000256" key="1">
    <source>
        <dbReference type="SAM" id="MobiDB-lite"/>
    </source>
</evidence>
<dbReference type="AlphaFoldDB" id="A0A8H7E842"/>
<name>A0A8H7E842_9EURO</name>
<gene>
    <name evidence="2" type="ORF">GJ744_000294</name>
</gene>
<sequence>MLKSPDKTYWTAPALLASIVELDVGIIAGCMPVIQVTLIRRFAKISQLSPFRCLTRRLFRARSEATTGGVVEYGPDLTGNGYGRPYLETEILHGADGEGNFMSSVRAQTDPQSSWLSFPFRAMGTRTRGQSNKNNPTAAGTLRSDHGGLVTNYVSSAGSSHIDREEEPNRHYMVHVQDIENVV</sequence>
<evidence type="ECO:0000313" key="2">
    <source>
        <dbReference type="EMBL" id="KAF7512727.1"/>
    </source>
</evidence>
<reference evidence="2" key="1">
    <citation type="submission" date="2020-02" db="EMBL/GenBank/DDBJ databases">
        <authorList>
            <person name="Palmer J.M."/>
        </authorList>
    </citation>
    <scope>NUCLEOTIDE SEQUENCE</scope>
    <source>
        <strain evidence="2">EPUS1.4</strain>
        <tissue evidence="2">Thallus</tissue>
    </source>
</reference>
<dbReference type="Proteomes" id="UP000606974">
    <property type="component" value="Unassembled WGS sequence"/>
</dbReference>
<accession>A0A8H7E842</accession>
<keyword evidence="3" id="KW-1185">Reference proteome</keyword>
<evidence type="ECO:0000313" key="3">
    <source>
        <dbReference type="Proteomes" id="UP000606974"/>
    </source>
</evidence>
<organism evidence="2 3">
    <name type="scientific">Endocarpon pusillum</name>
    <dbReference type="NCBI Taxonomy" id="364733"/>
    <lineage>
        <taxon>Eukaryota</taxon>
        <taxon>Fungi</taxon>
        <taxon>Dikarya</taxon>
        <taxon>Ascomycota</taxon>
        <taxon>Pezizomycotina</taxon>
        <taxon>Eurotiomycetes</taxon>
        <taxon>Chaetothyriomycetidae</taxon>
        <taxon>Verrucariales</taxon>
        <taxon>Verrucariaceae</taxon>
        <taxon>Endocarpon</taxon>
    </lineage>
</organism>
<comment type="caution">
    <text evidence="2">The sequence shown here is derived from an EMBL/GenBank/DDBJ whole genome shotgun (WGS) entry which is preliminary data.</text>
</comment>